<keyword evidence="6" id="KW-1185">Reference proteome</keyword>
<keyword evidence="2" id="KW-0408">Iron</keyword>
<dbReference type="InterPro" id="IPR017896">
    <property type="entry name" value="4Fe4S_Fe-S-bd"/>
</dbReference>
<name>A0A939IGK4_CLOAM</name>
<dbReference type="InterPro" id="IPR050340">
    <property type="entry name" value="Cytosolic_Fe-S_CAF"/>
</dbReference>
<evidence type="ECO:0000256" key="2">
    <source>
        <dbReference type="ARBA" id="ARBA00023004"/>
    </source>
</evidence>
<dbReference type="InterPro" id="IPR017900">
    <property type="entry name" value="4Fe4S_Fe_S_CS"/>
</dbReference>
<sequence length="481" mass="52631">MRIFDTKVQEIKYKVLSEVARKTWEGKDSFAEFDDIAKLIVADEPTMRCCIYKERAIVAERIRIALGGKKDNPNIIEVIEIACDECPVAGHVVTDLCRGCIAHRCQDVCKLGAISFDEHQNAKIDKSKCVECGKCANVCPYKAINNFIRPCERACKVKAIHMGETKAATIDHSKCISCGACVYQCPFGATVDKSFIVDAIHIIKGSKENTAYKVYAIVAPSIASQFKYVEMGQVITGIKNLGFFEVMEVAFGADMVALSEAQELIDKGFLTTSCCPAFVSYIYKHCPSMIPHISHNLSPMAALGKYIKEHDRSAKVIFIGPCTAKKEEIRREEVGTYVDCVLTFEELQALFSSRDIELECLEEKQFEKASGFGRGFANTGGVAQAVTQAVKELATESGEESTAAHFTVNPIACDGIEKCKTILLRASKGGLPNNLIEGMACIDGCIGGAGCLSHGEKNRDYIVKYSNASKIKSLHESGRAE</sequence>
<dbReference type="PANTHER" id="PTHR11615">
    <property type="entry name" value="NITRATE, FORMATE, IRON DEHYDROGENASE"/>
    <property type="match status" value="1"/>
</dbReference>
<dbReference type="Pfam" id="PF12838">
    <property type="entry name" value="Fer4_7"/>
    <property type="match status" value="1"/>
</dbReference>
<dbReference type="InterPro" id="IPR009016">
    <property type="entry name" value="Fe_hydrogenase"/>
</dbReference>
<dbReference type="InterPro" id="IPR004108">
    <property type="entry name" value="Fe_hydrogenase_lsu_C"/>
</dbReference>
<dbReference type="GO" id="GO:0046872">
    <property type="term" value="F:metal ion binding"/>
    <property type="evidence" value="ECO:0007669"/>
    <property type="project" value="UniProtKB-KW"/>
</dbReference>
<dbReference type="Gene3D" id="3.40.50.1780">
    <property type="match status" value="1"/>
</dbReference>
<feature type="domain" description="4Fe-4S ferredoxin-type" evidence="4">
    <location>
        <begin position="166"/>
        <end position="195"/>
    </location>
</feature>
<feature type="domain" description="4Fe-4S ferredoxin-type" evidence="4">
    <location>
        <begin position="120"/>
        <end position="150"/>
    </location>
</feature>
<dbReference type="SUPFAM" id="SSF53920">
    <property type="entry name" value="Fe-only hydrogenase"/>
    <property type="match status" value="1"/>
</dbReference>
<dbReference type="Pfam" id="PF00037">
    <property type="entry name" value="Fer4"/>
    <property type="match status" value="1"/>
</dbReference>
<dbReference type="AlphaFoldDB" id="A0A939IGK4"/>
<dbReference type="PROSITE" id="PS00198">
    <property type="entry name" value="4FE4S_FER_1"/>
    <property type="match status" value="2"/>
</dbReference>
<dbReference type="PROSITE" id="PS51379">
    <property type="entry name" value="4FE4S_FER_2"/>
    <property type="match status" value="3"/>
</dbReference>
<dbReference type="GO" id="GO:0051536">
    <property type="term" value="F:iron-sulfur cluster binding"/>
    <property type="evidence" value="ECO:0007669"/>
    <property type="project" value="UniProtKB-KW"/>
</dbReference>
<accession>A0A939IGK4</accession>
<gene>
    <name evidence="5" type="ORF">JYB65_08775</name>
</gene>
<dbReference type="SUPFAM" id="SSF54862">
    <property type="entry name" value="4Fe-4S ferredoxins"/>
    <property type="match status" value="1"/>
</dbReference>
<dbReference type="NCBIfam" id="TIGR04105">
    <property type="entry name" value="FeFe_hydrog_B1"/>
    <property type="match status" value="1"/>
</dbReference>
<dbReference type="SUPFAM" id="SSF46548">
    <property type="entry name" value="alpha-helical ferredoxin"/>
    <property type="match status" value="1"/>
</dbReference>
<dbReference type="RefSeq" id="WP_206582295.1">
    <property type="nucleotide sequence ID" value="NZ_JAFJZZ010000003.1"/>
</dbReference>
<dbReference type="EMBL" id="JAFJZZ010000003">
    <property type="protein sequence ID" value="MBN7773455.1"/>
    <property type="molecule type" value="Genomic_DNA"/>
</dbReference>
<reference evidence="5" key="1">
    <citation type="submission" date="2021-02" db="EMBL/GenBank/DDBJ databases">
        <title>Abyssanaerobacter marinus gen.nov., sp., nov, anaerobic bacterium isolated from the Onnuri vent field of Indian Ocean and suggestion of Mogibacteriaceae fam. nov., and proposal of reclassification of ambiguous this family's genus member.</title>
        <authorList>
            <person name="Kim Y.J."/>
            <person name="Yang J.-A."/>
        </authorList>
    </citation>
    <scope>NUCLEOTIDE SEQUENCE</scope>
    <source>
        <strain evidence="5">DSM 2634</strain>
    </source>
</reference>
<keyword evidence="3" id="KW-0411">Iron-sulfur</keyword>
<feature type="domain" description="4Fe-4S ferredoxin-type" evidence="4">
    <location>
        <begin position="88"/>
        <end position="119"/>
    </location>
</feature>
<evidence type="ECO:0000256" key="1">
    <source>
        <dbReference type="ARBA" id="ARBA00022723"/>
    </source>
</evidence>
<evidence type="ECO:0000313" key="5">
    <source>
        <dbReference type="EMBL" id="MBN7773455.1"/>
    </source>
</evidence>
<keyword evidence="1" id="KW-0479">Metal-binding</keyword>
<evidence type="ECO:0000259" key="4">
    <source>
        <dbReference type="PROSITE" id="PS51379"/>
    </source>
</evidence>
<dbReference type="Pfam" id="PF02906">
    <property type="entry name" value="Fe_hyd_lg_C"/>
    <property type="match status" value="1"/>
</dbReference>
<proteinExistence type="predicted"/>
<protein>
    <submittedName>
        <fullName evidence="5">4Fe-4S dicluster domain-containing protein</fullName>
    </submittedName>
</protein>
<dbReference type="InterPro" id="IPR027631">
    <property type="entry name" value="Mono_FeFe_hydrog"/>
</dbReference>
<organism evidence="5 6">
    <name type="scientific">Clostridium aminobutyricum</name>
    <dbReference type="NCBI Taxonomy" id="33953"/>
    <lineage>
        <taxon>Bacteria</taxon>
        <taxon>Bacillati</taxon>
        <taxon>Bacillota</taxon>
        <taxon>Clostridia</taxon>
        <taxon>Eubacteriales</taxon>
        <taxon>Clostridiaceae</taxon>
        <taxon>Clostridium</taxon>
    </lineage>
</organism>
<dbReference type="Gene3D" id="3.30.70.20">
    <property type="match status" value="2"/>
</dbReference>
<evidence type="ECO:0000256" key="3">
    <source>
        <dbReference type="ARBA" id="ARBA00023014"/>
    </source>
</evidence>
<comment type="caution">
    <text evidence="5">The sequence shown here is derived from an EMBL/GenBank/DDBJ whole genome shotgun (WGS) entry which is preliminary data.</text>
</comment>
<dbReference type="Gene3D" id="3.40.950.10">
    <property type="entry name" value="Fe-only Hydrogenase (Larger Subunit), Chain L, domain 3"/>
    <property type="match status" value="1"/>
</dbReference>
<dbReference type="Proteomes" id="UP000664545">
    <property type="component" value="Unassembled WGS sequence"/>
</dbReference>
<evidence type="ECO:0000313" key="6">
    <source>
        <dbReference type="Proteomes" id="UP000664545"/>
    </source>
</evidence>